<reference evidence="1 2" key="1">
    <citation type="submission" date="2021-01" db="EMBL/GenBank/DDBJ databases">
        <title>Genomic Encyclopedia of Type Strains, Phase IV (KMG-IV): sequencing the most valuable type-strain genomes for metagenomic binning, comparative biology and taxonomic classification.</title>
        <authorList>
            <person name="Goeker M."/>
        </authorList>
    </citation>
    <scope>NUCLEOTIDE SEQUENCE [LARGE SCALE GENOMIC DNA]</scope>
    <source>
        <strain evidence="1 2">DSM 21461</strain>
    </source>
</reference>
<sequence>MRLDQISVRNFDKSAHRFLLVKNLCSFIFAG</sequence>
<proteinExistence type="predicted"/>
<keyword evidence="2" id="KW-1185">Reference proteome</keyword>
<protein>
    <submittedName>
        <fullName evidence="1">Uncharacterized protein</fullName>
    </submittedName>
</protein>
<accession>A0ABS2MJW2</accession>
<gene>
    <name evidence="1" type="ORF">JOD41_001047</name>
</gene>
<comment type="caution">
    <text evidence="1">The sequence shown here is derived from an EMBL/GenBank/DDBJ whole genome shotgun (WGS) entry which is preliminary data.</text>
</comment>
<name>A0ABS2MJW2_9FIRM</name>
<dbReference type="EMBL" id="JAFBDH010000004">
    <property type="protein sequence ID" value="MBM7550312.1"/>
    <property type="molecule type" value="Genomic_DNA"/>
</dbReference>
<organism evidence="1 2">
    <name type="scientific">Peptoniphilus gorbachii</name>
    <dbReference type="NCBI Taxonomy" id="411567"/>
    <lineage>
        <taxon>Bacteria</taxon>
        <taxon>Bacillati</taxon>
        <taxon>Bacillota</taxon>
        <taxon>Tissierellia</taxon>
        <taxon>Tissierellales</taxon>
        <taxon>Peptoniphilaceae</taxon>
        <taxon>Peptoniphilus</taxon>
    </lineage>
</organism>
<evidence type="ECO:0000313" key="1">
    <source>
        <dbReference type="EMBL" id="MBM7550312.1"/>
    </source>
</evidence>
<evidence type="ECO:0000313" key="2">
    <source>
        <dbReference type="Proteomes" id="UP000720595"/>
    </source>
</evidence>
<dbReference type="Proteomes" id="UP000720595">
    <property type="component" value="Unassembled WGS sequence"/>
</dbReference>